<name>A0A0N8DD84_9CRUS</name>
<dbReference type="Pfam" id="PF00651">
    <property type="entry name" value="BTB"/>
    <property type="match status" value="1"/>
</dbReference>
<evidence type="ECO:0000313" key="1">
    <source>
        <dbReference type="EMBL" id="KZS12101.1"/>
    </source>
</evidence>
<reference evidence="1 2" key="1">
    <citation type="submission" date="2016-03" db="EMBL/GenBank/DDBJ databases">
        <title>EvidentialGene: Evidence-directed Construction of Genes on Genomes.</title>
        <authorList>
            <person name="Gilbert D.G."/>
            <person name="Choi J.-H."/>
            <person name="Mockaitis K."/>
            <person name="Colbourne J."/>
            <person name="Pfrender M."/>
        </authorList>
    </citation>
    <scope>NUCLEOTIDE SEQUENCE [LARGE SCALE GENOMIC DNA]</scope>
    <source>
        <strain evidence="1 2">Xinb3</strain>
        <tissue evidence="1">Complete organism</tissue>
    </source>
</reference>
<keyword evidence="2" id="KW-1185">Reference proteome</keyword>
<organism evidence="1 2">
    <name type="scientific">Daphnia magna</name>
    <dbReference type="NCBI Taxonomy" id="35525"/>
    <lineage>
        <taxon>Eukaryota</taxon>
        <taxon>Metazoa</taxon>
        <taxon>Ecdysozoa</taxon>
        <taxon>Arthropoda</taxon>
        <taxon>Crustacea</taxon>
        <taxon>Branchiopoda</taxon>
        <taxon>Diplostraca</taxon>
        <taxon>Cladocera</taxon>
        <taxon>Anomopoda</taxon>
        <taxon>Daphniidae</taxon>
        <taxon>Daphnia</taxon>
    </lineage>
</organism>
<dbReference type="Gene3D" id="3.30.160.60">
    <property type="entry name" value="Classic Zinc Finger"/>
    <property type="match status" value="1"/>
</dbReference>
<dbReference type="AlphaFoldDB" id="A0A0N8DD84"/>
<dbReference type="PROSITE" id="PS50157">
    <property type="entry name" value="ZINC_FINGER_C2H2_2"/>
    <property type="match status" value="2"/>
</dbReference>
<dbReference type="Pfam" id="PF00096">
    <property type="entry name" value="zf-C2H2"/>
    <property type="match status" value="2"/>
</dbReference>
<dbReference type="Proteomes" id="UP000076858">
    <property type="component" value="Unassembled WGS sequence"/>
</dbReference>
<dbReference type="GO" id="GO:0000978">
    <property type="term" value="F:RNA polymerase II cis-regulatory region sequence-specific DNA binding"/>
    <property type="evidence" value="ECO:0007669"/>
    <property type="project" value="TreeGrafter"/>
</dbReference>
<dbReference type="SUPFAM" id="SSF57667">
    <property type="entry name" value="beta-beta-alpha zinc fingers"/>
    <property type="match status" value="1"/>
</dbReference>
<dbReference type="InterPro" id="IPR036236">
    <property type="entry name" value="Znf_C2H2_sf"/>
</dbReference>
<proteinExistence type="predicted"/>
<dbReference type="SMART" id="SM00225">
    <property type="entry name" value="BTB"/>
    <property type="match status" value="1"/>
</dbReference>
<dbReference type="Gene3D" id="3.30.710.10">
    <property type="entry name" value="Potassium Channel Kv1.1, Chain A"/>
    <property type="match status" value="1"/>
</dbReference>
<evidence type="ECO:0000313" key="2">
    <source>
        <dbReference type="Proteomes" id="UP000076858"/>
    </source>
</evidence>
<dbReference type="InterPro" id="IPR000210">
    <property type="entry name" value="BTB/POZ_dom"/>
</dbReference>
<dbReference type="PROSITE" id="PS50097">
    <property type="entry name" value="BTB"/>
    <property type="match status" value="1"/>
</dbReference>
<dbReference type="SUPFAM" id="SSF54695">
    <property type="entry name" value="POZ domain"/>
    <property type="match status" value="1"/>
</dbReference>
<gene>
    <name evidence="1" type="ORF">APZ42_023045</name>
</gene>
<accession>A0A0N8DD84</accession>
<comment type="caution">
    <text evidence="1">The sequence shown here is derived from an EMBL/GenBank/DDBJ whole genome shotgun (WGS) entry which is preliminary data.</text>
</comment>
<dbReference type="PROSITE" id="PS00028">
    <property type="entry name" value="ZINC_FINGER_C2H2_1"/>
    <property type="match status" value="2"/>
</dbReference>
<dbReference type="InterPro" id="IPR011333">
    <property type="entry name" value="SKP1/BTB/POZ_sf"/>
</dbReference>
<sequence>MERMKNFKSYDWTSSLSAIYRNHSHADITLICEGEKILVHRSVLASLSPLFGQLLMSCESSVEQVIFLEGFRYALMVCLVNFLYNGIAEGSSDDLVTVSKYAKELQVKGLVNSGHSTQPFQLELLEKRKVEEQLQKLQSDESDSDSNSEEDEDLQIVFEKNIQESFPVKKIEVAETIDKSYPSEVVSKRKRSISQSCATAHTEKKKLVLAPILGATELSSKSTLPIKVIRCSICKEIFATKADLKIHLGSQHSDQLTCGICSILFSSRVTLKRHLKKHISSLNGLLGSLSTAHCQA</sequence>
<dbReference type="InterPro" id="IPR050457">
    <property type="entry name" value="ZnFinger_BTB_dom_contain"/>
</dbReference>
<dbReference type="SMART" id="SM00355">
    <property type="entry name" value="ZnF_C2H2"/>
    <property type="match status" value="2"/>
</dbReference>
<protein>
    <submittedName>
        <fullName evidence="1">Uncharacterized protein</fullName>
    </submittedName>
</protein>
<dbReference type="OrthoDB" id="6482909at2759"/>
<dbReference type="InterPro" id="IPR013087">
    <property type="entry name" value="Znf_C2H2_type"/>
</dbReference>
<dbReference type="EMBL" id="LRGB01001382">
    <property type="protein sequence ID" value="KZS12101.1"/>
    <property type="molecule type" value="Genomic_DNA"/>
</dbReference>
<dbReference type="GO" id="GO:0000981">
    <property type="term" value="F:DNA-binding transcription factor activity, RNA polymerase II-specific"/>
    <property type="evidence" value="ECO:0007669"/>
    <property type="project" value="TreeGrafter"/>
</dbReference>
<dbReference type="PANTHER" id="PTHR46105">
    <property type="entry name" value="AGAP004733-PA"/>
    <property type="match status" value="1"/>
</dbReference>
<dbReference type="PANTHER" id="PTHR46105:SF28">
    <property type="entry name" value="ZINC FINGER PROTEIN 37-LIKE"/>
    <property type="match status" value="1"/>
</dbReference>